<evidence type="ECO:0000313" key="1">
    <source>
        <dbReference type="EMBL" id="SVA93258.1"/>
    </source>
</evidence>
<reference evidence="1" key="1">
    <citation type="submission" date="2018-05" db="EMBL/GenBank/DDBJ databases">
        <authorList>
            <person name="Lanie J.A."/>
            <person name="Ng W.-L."/>
            <person name="Kazmierczak K.M."/>
            <person name="Andrzejewski T.M."/>
            <person name="Davidsen T.M."/>
            <person name="Wayne K.J."/>
            <person name="Tettelin H."/>
            <person name="Glass J.I."/>
            <person name="Rusch D."/>
            <person name="Podicherti R."/>
            <person name="Tsui H.-C.T."/>
            <person name="Winkler M.E."/>
        </authorList>
    </citation>
    <scope>NUCLEOTIDE SEQUENCE</scope>
</reference>
<accession>A0A381ZVE3</accession>
<gene>
    <name evidence="1" type="ORF">METZ01_LOCUS146112</name>
</gene>
<name>A0A381ZVE3_9ZZZZ</name>
<dbReference type="EMBL" id="UINC01022830">
    <property type="protein sequence ID" value="SVA93258.1"/>
    <property type="molecule type" value="Genomic_DNA"/>
</dbReference>
<organism evidence="1">
    <name type="scientific">marine metagenome</name>
    <dbReference type="NCBI Taxonomy" id="408172"/>
    <lineage>
        <taxon>unclassified sequences</taxon>
        <taxon>metagenomes</taxon>
        <taxon>ecological metagenomes</taxon>
    </lineage>
</organism>
<protein>
    <submittedName>
        <fullName evidence="1">Uncharacterized protein</fullName>
    </submittedName>
</protein>
<sequence length="129" mass="15194">MCLDDKNAKGDTLGLRRLHSSYPNMYQLTKAIHDIPSLMKTSSRKFIDSEGHIFNYEKTRFVPLIYHEIMKIVHKEIATVVWLKDINSPFSIPRPPDPQMKWAGVIYNRTPWLIYEFSEAKKKNTKRKV</sequence>
<proteinExistence type="predicted"/>
<dbReference type="AlphaFoldDB" id="A0A381ZVE3"/>